<feature type="domain" description="LiaI-LiaF-like transmembrane region" evidence="2">
    <location>
        <begin position="5"/>
        <end position="49"/>
    </location>
</feature>
<proteinExistence type="predicted"/>
<keyword evidence="4" id="KW-1185">Reference proteome</keyword>
<dbReference type="Proteomes" id="UP000488299">
    <property type="component" value="Unassembled WGS sequence"/>
</dbReference>
<dbReference type="InterPro" id="IPR043726">
    <property type="entry name" value="LiaI-LiaF-like_TM1"/>
</dbReference>
<evidence type="ECO:0000313" key="4">
    <source>
        <dbReference type="Proteomes" id="UP000488299"/>
    </source>
</evidence>
<feature type="transmembrane region" description="Helical" evidence="1">
    <location>
        <begin position="34"/>
        <end position="50"/>
    </location>
</feature>
<feature type="transmembrane region" description="Helical" evidence="1">
    <location>
        <begin position="7"/>
        <end position="28"/>
    </location>
</feature>
<accession>A0A7J5TUR1</accession>
<feature type="transmembrane region" description="Helical" evidence="1">
    <location>
        <begin position="57"/>
        <end position="77"/>
    </location>
</feature>
<comment type="caution">
    <text evidence="3">The sequence shown here is derived from an EMBL/GenBank/DDBJ whole genome shotgun (WGS) entry which is preliminary data.</text>
</comment>
<gene>
    <name evidence="3" type="ORF">F5984_19060</name>
</gene>
<evidence type="ECO:0000313" key="3">
    <source>
        <dbReference type="EMBL" id="KAB7727871.1"/>
    </source>
</evidence>
<sequence>MNRGLFWGIFFITIGLLFLGRNLGWLAIDWETIRNLWPLLLILAGINMILERRGNQAAVVSTVLLAVALPVALFSFVGRNRHWNNDENRWEYRHRDHDNHEDEQADVDINIDSDEDDERETSVANFVESMDGETPEAVLKFGGGAGQFSIEETTSNLIEAEARQTVGTYKMLVERDPTTRIPTIELKPNEGKAELKEGKLANRVEVKLNSRPQWTMDLALGAGEGDFDLSAFSVKNLKVQAGAADVELKLGDRADLTSVDLSAGVASVVVRVPEGVGCRVEKQGGLNVNQLEGFVEVSDRLMQTSNYESAAKKINIVFNGGISRFKVERY</sequence>
<dbReference type="Pfam" id="PF18917">
    <property type="entry name" value="LiaI-LiaF-like_TM1"/>
    <property type="match status" value="1"/>
</dbReference>
<keyword evidence="1" id="KW-0472">Membrane</keyword>
<dbReference type="RefSeq" id="WP_152125824.1">
    <property type="nucleotide sequence ID" value="NZ_WELI01000009.1"/>
</dbReference>
<reference evidence="3 4" key="1">
    <citation type="submission" date="2019-10" db="EMBL/GenBank/DDBJ databases">
        <title>Rudanella paleaurantiibacter sp. nov., isolated from sludge.</title>
        <authorList>
            <person name="Xu S.Q."/>
        </authorList>
    </citation>
    <scope>NUCLEOTIDE SEQUENCE [LARGE SCALE GENOMIC DNA]</scope>
    <source>
        <strain evidence="3 4">HX-22-17</strain>
    </source>
</reference>
<organism evidence="3 4">
    <name type="scientific">Rudanella paleaurantiibacter</name>
    <dbReference type="NCBI Taxonomy" id="2614655"/>
    <lineage>
        <taxon>Bacteria</taxon>
        <taxon>Pseudomonadati</taxon>
        <taxon>Bacteroidota</taxon>
        <taxon>Cytophagia</taxon>
        <taxon>Cytophagales</taxon>
        <taxon>Cytophagaceae</taxon>
        <taxon>Rudanella</taxon>
    </lineage>
</organism>
<protein>
    <recommendedName>
        <fullName evidence="2">LiaI-LiaF-like transmembrane region domain-containing protein</fullName>
    </recommendedName>
</protein>
<name>A0A7J5TUR1_9BACT</name>
<keyword evidence="1" id="KW-1133">Transmembrane helix</keyword>
<evidence type="ECO:0000256" key="1">
    <source>
        <dbReference type="SAM" id="Phobius"/>
    </source>
</evidence>
<dbReference type="AlphaFoldDB" id="A0A7J5TUR1"/>
<dbReference type="EMBL" id="WELI01000009">
    <property type="protein sequence ID" value="KAB7727871.1"/>
    <property type="molecule type" value="Genomic_DNA"/>
</dbReference>
<keyword evidence="1" id="KW-0812">Transmembrane</keyword>
<evidence type="ECO:0000259" key="2">
    <source>
        <dbReference type="Pfam" id="PF18917"/>
    </source>
</evidence>